<accession>A0A1W2AL42</accession>
<reference evidence="5 6" key="1">
    <citation type="submission" date="2017-04" db="EMBL/GenBank/DDBJ databases">
        <authorList>
            <person name="Afonso C.L."/>
            <person name="Miller P.J."/>
            <person name="Scott M.A."/>
            <person name="Spackman E."/>
            <person name="Goraichik I."/>
            <person name="Dimitrov K.M."/>
            <person name="Suarez D.L."/>
            <person name="Swayne D.E."/>
        </authorList>
    </citation>
    <scope>NUCLEOTIDE SEQUENCE [LARGE SCALE GENOMIC DNA]</scope>
    <source>
        <strain evidence="5 6">CGMCC 1.12644</strain>
    </source>
</reference>
<evidence type="ECO:0000313" key="5">
    <source>
        <dbReference type="EMBL" id="SMC60948.1"/>
    </source>
</evidence>
<proteinExistence type="predicted"/>
<dbReference type="EMBL" id="FWYD01000003">
    <property type="protein sequence ID" value="SMC60948.1"/>
    <property type="molecule type" value="Genomic_DNA"/>
</dbReference>
<dbReference type="InterPro" id="IPR003593">
    <property type="entry name" value="AAA+_ATPase"/>
</dbReference>
<dbReference type="PROSITE" id="PS50893">
    <property type="entry name" value="ABC_TRANSPORTER_2"/>
    <property type="match status" value="1"/>
</dbReference>
<name>A0A1W2AL42_9RHOB</name>
<keyword evidence="2" id="KW-0547">Nucleotide-binding</keyword>
<dbReference type="Pfam" id="PF00005">
    <property type="entry name" value="ABC_tran"/>
    <property type="match status" value="1"/>
</dbReference>
<evidence type="ECO:0000256" key="1">
    <source>
        <dbReference type="ARBA" id="ARBA00022448"/>
    </source>
</evidence>
<gene>
    <name evidence="5" type="ORF">SAMN06295998_10379</name>
</gene>
<evidence type="ECO:0000259" key="4">
    <source>
        <dbReference type="PROSITE" id="PS50893"/>
    </source>
</evidence>
<dbReference type="Gene3D" id="3.40.50.300">
    <property type="entry name" value="P-loop containing nucleotide triphosphate hydrolases"/>
    <property type="match status" value="1"/>
</dbReference>
<keyword evidence="6" id="KW-1185">Reference proteome</keyword>
<dbReference type="RefSeq" id="WP_143514500.1">
    <property type="nucleotide sequence ID" value="NZ_FWYD01000003.1"/>
</dbReference>
<organism evidence="5 6">
    <name type="scientific">Primorskyibacter flagellatus</name>
    <dbReference type="NCBI Taxonomy" id="1387277"/>
    <lineage>
        <taxon>Bacteria</taxon>
        <taxon>Pseudomonadati</taxon>
        <taxon>Pseudomonadota</taxon>
        <taxon>Alphaproteobacteria</taxon>
        <taxon>Rhodobacterales</taxon>
        <taxon>Roseobacteraceae</taxon>
        <taxon>Primorskyibacter</taxon>
    </lineage>
</organism>
<sequence>MSLCLTGLTVRLNQTPPLFPALTLCVGPGEVATVMGPSGVGKSTLLDAVAGLLSPTFILSGQITLNGMDISPLPAEARRIGLMFQDAVLFPHLSVGDNLAFGLSRTVKGRRVRRDTVQEALADAGLPGMYDRDPASLSGGQRSRAALMRTLLADPAALLLDEPFSKLDAGLRDEMRGFTFTHIRKREIPTLMVTHDPEDAEATNGPIITLSEAETSR</sequence>
<dbReference type="InterPro" id="IPR027417">
    <property type="entry name" value="P-loop_NTPase"/>
</dbReference>
<dbReference type="Proteomes" id="UP000192330">
    <property type="component" value="Unassembled WGS sequence"/>
</dbReference>
<dbReference type="SMART" id="SM00382">
    <property type="entry name" value="AAA"/>
    <property type="match status" value="1"/>
</dbReference>
<dbReference type="OrthoDB" id="9802264at2"/>
<evidence type="ECO:0000256" key="3">
    <source>
        <dbReference type="ARBA" id="ARBA00022840"/>
    </source>
</evidence>
<dbReference type="GO" id="GO:0016887">
    <property type="term" value="F:ATP hydrolysis activity"/>
    <property type="evidence" value="ECO:0007669"/>
    <property type="project" value="InterPro"/>
</dbReference>
<protein>
    <submittedName>
        <fullName evidence="5">Putative thiamine transport system ATP-binding protein</fullName>
    </submittedName>
</protein>
<feature type="domain" description="ABC transporter" evidence="4">
    <location>
        <begin position="3"/>
        <end position="217"/>
    </location>
</feature>
<evidence type="ECO:0000256" key="2">
    <source>
        <dbReference type="ARBA" id="ARBA00022741"/>
    </source>
</evidence>
<evidence type="ECO:0000313" key="6">
    <source>
        <dbReference type="Proteomes" id="UP000192330"/>
    </source>
</evidence>
<keyword evidence="1" id="KW-0813">Transport</keyword>
<dbReference type="PANTHER" id="PTHR42781:SF4">
    <property type="entry name" value="SPERMIDINE_PUTRESCINE IMPORT ATP-BINDING PROTEIN POTA"/>
    <property type="match status" value="1"/>
</dbReference>
<dbReference type="PANTHER" id="PTHR42781">
    <property type="entry name" value="SPERMIDINE/PUTRESCINE IMPORT ATP-BINDING PROTEIN POTA"/>
    <property type="match status" value="1"/>
</dbReference>
<dbReference type="SUPFAM" id="SSF52540">
    <property type="entry name" value="P-loop containing nucleoside triphosphate hydrolases"/>
    <property type="match status" value="1"/>
</dbReference>
<dbReference type="InterPro" id="IPR050093">
    <property type="entry name" value="ABC_SmlMolc_Importer"/>
</dbReference>
<keyword evidence="3 5" id="KW-0067">ATP-binding</keyword>
<dbReference type="InterPro" id="IPR003439">
    <property type="entry name" value="ABC_transporter-like_ATP-bd"/>
</dbReference>
<dbReference type="AlphaFoldDB" id="A0A1W2AL42"/>
<dbReference type="GO" id="GO:0005524">
    <property type="term" value="F:ATP binding"/>
    <property type="evidence" value="ECO:0007669"/>
    <property type="project" value="UniProtKB-KW"/>
</dbReference>
<dbReference type="STRING" id="1387277.SAMN06295998_10379"/>